<evidence type="ECO:0000313" key="4">
    <source>
        <dbReference type="Proteomes" id="UP001219934"/>
    </source>
</evidence>
<dbReference type="InterPro" id="IPR026794">
    <property type="entry name" value="ADISSP"/>
</dbReference>
<feature type="compositionally biased region" description="Low complexity" evidence="1">
    <location>
        <begin position="777"/>
        <end position="801"/>
    </location>
</feature>
<keyword evidence="4" id="KW-1185">Reference proteome</keyword>
<feature type="transmembrane region" description="Helical" evidence="2">
    <location>
        <begin position="48"/>
        <end position="69"/>
    </location>
</feature>
<feature type="transmembrane region" description="Helical" evidence="2">
    <location>
        <begin position="20"/>
        <end position="41"/>
    </location>
</feature>
<comment type="caution">
    <text evidence="3">The sequence shown here is derived from an EMBL/GenBank/DDBJ whole genome shotgun (WGS) entry which is preliminary data.</text>
</comment>
<keyword evidence="2" id="KW-1133">Transmembrane helix</keyword>
<organism evidence="3 4">
    <name type="scientific">Pogonophryne albipinna</name>
    <dbReference type="NCBI Taxonomy" id="1090488"/>
    <lineage>
        <taxon>Eukaryota</taxon>
        <taxon>Metazoa</taxon>
        <taxon>Chordata</taxon>
        <taxon>Craniata</taxon>
        <taxon>Vertebrata</taxon>
        <taxon>Euteleostomi</taxon>
        <taxon>Actinopterygii</taxon>
        <taxon>Neopterygii</taxon>
        <taxon>Teleostei</taxon>
        <taxon>Neoteleostei</taxon>
        <taxon>Acanthomorphata</taxon>
        <taxon>Eupercaria</taxon>
        <taxon>Perciformes</taxon>
        <taxon>Notothenioidei</taxon>
        <taxon>Pogonophryne</taxon>
    </lineage>
</organism>
<keyword evidence="2" id="KW-0472">Membrane</keyword>
<proteinExistence type="predicted"/>
<dbReference type="SUPFAM" id="SSF52266">
    <property type="entry name" value="SGNH hydrolase"/>
    <property type="match status" value="1"/>
</dbReference>
<evidence type="ECO:0000256" key="2">
    <source>
        <dbReference type="SAM" id="Phobius"/>
    </source>
</evidence>
<feature type="region of interest" description="Disordered" evidence="1">
    <location>
        <begin position="773"/>
        <end position="802"/>
    </location>
</feature>
<feature type="transmembrane region" description="Helical" evidence="2">
    <location>
        <begin position="89"/>
        <end position="109"/>
    </location>
</feature>
<evidence type="ECO:0000256" key="1">
    <source>
        <dbReference type="SAM" id="MobiDB-lite"/>
    </source>
</evidence>
<protein>
    <submittedName>
        <fullName evidence="3">Uncharacterized protein</fullName>
    </submittedName>
</protein>
<accession>A0AAD6FR92</accession>
<dbReference type="Gene3D" id="3.90.70.120">
    <property type="match status" value="1"/>
</dbReference>
<sequence>MLCFPHRLTALSSSLPLPIYLHHLLIYPLHHLLIYLLHHLLIYPLHHLLIYLLHHLLIYPLHHLLIYPLHHLLIYLLHHLLIYPLHHLLIYPLHHLLIYLLHHLLIYPLHHLLIYPLHHLLIYLLHHLLIYPLHHLLIYLLHHYSSTFFTTYSSTFFTTYSSTFFTTYSSTFFTTYPSTFFTTYSSTFFTTYPSTFTTYSSTFFTTYSSTFFTTYPSTFTTYSSTFFTTYSSTFFTTYSSTFFTTYSSTFFTTYSSTFFTTYSSTFFTTYPSTFTTYSSTFFTTYSSTFFTTYSSIFTTYSSTFFTTYSSTFFTTYSSIFTTYSSTFFTTYSSTFFTTYSSIFTTYSSTFTTQLYLVTSYTMPTYFQMPRVKWARRSQASKLRVAGRRVGHQQPGKASFASAGGTGDRHRVQKWPISSLTGRQHKLVVPAESPDKEFVLLVGASHLRSIVDGIVKMPEGRFSFGAMSTPGACATQLRTEAANAVLPRTPDAVCVMAPSNNLTSSRTITEAGEDFAKLLATACSRWPNVFALDFPPRLTVDPDYQDMMRQEFRRVAARMGVKYTPIAEYFPSKEPDLWSRDGVHLSDSAGMPILVGSIWNAAYMQLVPAEPTPSPVVHRRSPPARRVTPRVIVKGEVAKSQQLDPSKWTVIGQGRKRSQHDEPEQSIDALKQAGTVQQEELEESYLPLTPVWFSSAMLVEMDKISPSHLPGPDECTPPVPKRQKKAKMELKQRAPASKRTLAMRQGEAAPMVVEVILRPPTSRGTVAVEQQVEPLPGVEPLPSVEPSLSVEPSPSNEPSPSVIVDVDADNRWRTVVDCGTRGASGLASSFGTSVAVFNTCPNDLMLYIRNLNNSLNAQKFSITRLSVKAAEVNLETARVISDRAGDMGCIRGTFSQGDQRFKYAGLQCMAVSLVGIAKHTVDSVFTWQTDNLDKVVVLGDDLYTSLRDQQGISGGYKLLSVPDLPKEAIIDGQTFLFQYSDFVSGDVDVVEGDLIDEGVHTTLKCGLERMCTNYDTCFLTMNGGTCAIIGQGGHYAVVDSHARSASGMRDGEGRSVVLYFRGLEHVFEYIWTFAAFLKKCQKQFEIAGVRVTHIGPIESSNLSLGPRVTPKLTETDLGCSSAIQSTLGCTNIQMGAKRNIPKGSSESQKQFEMAGVRVTHIGPIESSNLCLGPRMTPKMTETDLGCSSASQSTLGCTNIQMGAKRGVKVTCEYRTHQEGVLQEELTLATRGRKGSQLKVTFQAKTNNMGPMLMEGVRCLGARKDSNSRRSSDHEKK</sequence>
<dbReference type="Gene3D" id="3.40.50.1110">
    <property type="entry name" value="SGNH hydrolase"/>
    <property type="match status" value="1"/>
</dbReference>
<dbReference type="PANTHER" id="PTHR13287">
    <property type="entry name" value="ADIPOSE-SECRETED SIGNALING PROTEIN"/>
    <property type="match status" value="1"/>
</dbReference>
<dbReference type="InterPro" id="IPR036514">
    <property type="entry name" value="SGNH_hydro_sf"/>
</dbReference>
<dbReference type="PANTHER" id="PTHR13287:SF8">
    <property type="entry name" value="SI:CH211-151P13.8"/>
    <property type="match status" value="1"/>
</dbReference>
<dbReference type="Proteomes" id="UP001219934">
    <property type="component" value="Unassembled WGS sequence"/>
</dbReference>
<evidence type="ECO:0000313" key="3">
    <source>
        <dbReference type="EMBL" id="KAJ4944078.1"/>
    </source>
</evidence>
<dbReference type="CDD" id="cd00229">
    <property type="entry name" value="SGNH_hydrolase"/>
    <property type="match status" value="1"/>
</dbReference>
<dbReference type="Pfam" id="PF15006">
    <property type="entry name" value="DUF4517"/>
    <property type="match status" value="1"/>
</dbReference>
<dbReference type="AlphaFoldDB" id="A0AAD6FR92"/>
<keyword evidence="2" id="KW-0812">Transmembrane</keyword>
<dbReference type="EMBL" id="JAPTMU010000004">
    <property type="protein sequence ID" value="KAJ4944078.1"/>
    <property type="molecule type" value="Genomic_DNA"/>
</dbReference>
<feature type="transmembrane region" description="Helical" evidence="2">
    <location>
        <begin position="121"/>
        <end position="141"/>
    </location>
</feature>
<gene>
    <name evidence="3" type="ORF">JOQ06_012625</name>
</gene>
<name>A0AAD6FR92_9TELE</name>
<reference evidence="3" key="1">
    <citation type="submission" date="2022-11" db="EMBL/GenBank/DDBJ databases">
        <title>Chromosome-level genome of Pogonophryne albipinna.</title>
        <authorList>
            <person name="Jo E."/>
        </authorList>
    </citation>
    <scope>NUCLEOTIDE SEQUENCE</scope>
    <source>
        <strain evidence="3">SGF0006</strain>
        <tissue evidence="3">Muscle</tissue>
    </source>
</reference>